<dbReference type="AlphaFoldDB" id="A0A3S5BXA1"/>
<feature type="coiled-coil region" evidence="1">
    <location>
        <begin position="72"/>
        <end position="134"/>
    </location>
</feature>
<keyword evidence="3" id="KW-1185">Reference proteome</keyword>
<evidence type="ECO:0000313" key="2">
    <source>
        <dbReference type="EMBL" id="VEL22769.1"/>
    </source>
</evidence>
<reference evidence="2" key="1">
    <citation type="submission" date="2018-11" db="EMBL/GenBank/DDBJ databases">
        <authorList>
            <consortium name="Pathogen Informatics"/>
        </authorList>
    </citation>
    <scope>NUCLEOTIDE SEQUENCE</scope>
</reference>
<protein>
    <submittedName>
        <fullName evidence="2">Uncharacterized protein</fullName>
    </submittedName>
</protein>
<name>A0A3S5BXA1_9PLAT</name>
<comment type="caution">
    <text evidence="2">The sequence shown here is derived from an EMBL/GenBank/DDBJ whole genome shotgun (WGS) entry which is preliminary data.</text>
</comment>
<gene>
    <name evidence="2" type="ORF">PXEA_LOCUS16209</name>
</gene>
<organism evidence="2 3">
    <name type="scientific">Protopolystoma xenopodis</name>
    <dbReference type="NCBI Taxonomy" id="117903"/>
    <lineage>
        <taxon>Eukaryota</taxon>
        <taxon>Metazoa</taxon>
        <taxon>Spiralia</taxon>
        <taxon>Lophotrochozoa</taxon>
        <taxon>Platyhelminthes</taxon>
        <taxon>Monogenea</taxon>
        <taxon>Polyopisthocotylea</taxon>
        <taxon>Polystomatidea</taxon>
        <taxon>Polystomatidae</taxon>
        <taxon>Protopolystoma</taxon>
    </lineage>
</organism>
<evidence type="ECO:0000313" key="3">
    <source>
        <dbReference type="Proteomes" id="UP000784294"/>
    </source>
</evidence>
<accession>A0A3S5BXA1</accession>
<keyword evidence="1" id="KW-0175">Coiled coil</keyword>
<proteinExistence type="predicted"/>
<evidence type="ECO:0000256" key="1">
    <source>
        <dbReference type="SAM" id="Coils"/>
    </source>
</evidence>
<sequence length="295" mass="33568">MRSLLSTFYGTDLCQATYCLFFKSLAAAAQAIGFGGPIPSLGVFSHKRTMIQLFLINIKHTATEFEAIMNRISELERIFEKKDASRSKLKDELAMLYRELEVQKQKMEQVETLYKQAEDELLATESRSASLSEKASIIFTSSAMNQRVSKSPEKLPKAISQAKDELQKLESSIKTLYEQQAKHNQRLKDLDTIEATVENKLKALIARAYELCDRHTSLLSSIQELRENNTQTSVRAHSDASTEAEKKLETLKDKIVRLELYIDTATSSLKETELRLEEQRNRYSEVSCHDSSLAE</sequence>
<dbReference type="Proteomes" id="UP000784294">
    <property type="component" value="Unassembled WGS sequence"/>
</dbReference>
<dbReference type="EMBL" id="CAAALY010058311">
    <property type="protein sequence ID" value="VEL22769.1"/>
    <property type="molecule type" value="Genomic_DNA"/>
</dbReference>
<feature type="coiled-coil region" evidence="1">
    <location>
        <begin position="234"/>
        <end position="289"/>
    </location>
</feature>
<feature type="coiled-coil region" evidence="1">
    <location>
        <begin position="159"/>
        <end position="186"/>
    </location>
</feature>